<accession>A0A9J7HIC3</accession>
<feature type="transmembrane region" description="Helical" evidence="2">
    <location>
        <begin position="77"/>
        <end position="97"/>
    </location>
</feature>
<dbReference type="CDD" id="cd01670">
    <property type="entry name" value="Death"/>
    <property type="match status" value="1"/>
</dbReference>
<dbReference type="GO" id="GO:0007165">
    <property type="term" value="P:signal transduction"/>
    <property type="evidence" value="ECO:0007669"/>
    <property type="project" value="InterPro"/>
</dbReference>
<dbReference type="PROSITE" id="PS50017">
    <property type="entry name" value="DEATH_DOMAIN"/>
    <property type="match status" value="1"/>
</dbReference>
<evidence type="ECO:0000313" key="5">
    <source>
        <dbReference type="RefSeq" id="XP_035660001.1"/>
    </source>
</evidence>
<keyword evidence="2" id="KW-1133">Transmembrane helix</keyword>
<keyword evidence="4" id="KW-1185">Reference proteome</keyword>
<dbReference type="InterPro" id="IPR016729">
    <property type="entry name" value="FADD"/>
</dbReference>
<evidence type="ECO:0000256" key="2">
    <source>
        <dbReference type="SAM" id="Phobius"/>
    </source>
</evidence>
<dbReference type="Gene3D" id="1.10.533.10">
    <property type="entry name" value="Death Domain, Fas"/>
    <property type="match status" value="1"/>
</dbReference>
<reference evidence="4" key="1">
    <citation type="journal article" date="2020" name="Nat. Ecol. Evol.">
        <title>Deeply conserved synteny resolves early events in vertebrate evolution.</title>
        <authorList>
            <person name="Simakov O."/>
            <person name="Marletaz F."/>
            <person name="Yue J.X."/>
            <person name="O'Connell B."/>
            <person name="Jenkins J."/>
            <person name="Brandt A."/>
            <person name="Calef R."/>
            <person name="Tung C.H."/>
            <person name="Huang T.K."/>
            <person name="Schmutz J."/>
            <person name="Satoh N."/>
            <person name="Yu J.K."/>
            <person name="Putnam N.H."/>
            <person name="Green R.E."/>
            <person name="Rokhsar D.S."/>
        </authorList>
    </citation>
    <scope>NUCLEOTIDE SEQUENCE [LARGE SCALE GENOMIC DNA]</scope>
    <source>
        <strain evidence="4">S238N-H82</strain>
    </source>
</reference>
<evidence type="ECO:0000256" key="1">
    <source>
        <dbReference type="SAM" id="MobiDB-lite"/>
    </source>
</evidence>
<dbReference type="PANTHER" id="PTHR15077">
    <property type="entry name" value="FAS-ASSOCIATING DEATH DOMAIN-CONTAINING PROTEIN FADD"/>
    <property type="match status" value="1"/>
</dbReference>
<dbReference type="RefSeq" id="XP_035660001.1">
    <property type="nucleotide sequence ID" value="XM_035804108.1"/>
</dbReference>
<feature type="region of interest" description="Disordered" evidence="1">
    <location>
        <begin position="150"/>
        <end position="211"/>
    </location>
</feature>
<feature type="domain" description="Death" evidence="3">
    <location>
        <begin position="324"/>
        <end position="407"/>
    </location>
</feature>
<dbReference type="PANTHER" id="PTHR15077:SF9">
    <property type="entry name" value="C-TERMINAL OF ROC (COR) DOMAIN-CONTAINING PROTEIN"/>
    <property type="match status" value="1"/>
</dbReference>
<dbReference type="SUPFAM" id="SSF47986">
    <property type="entry name" value="DEATH domain"/>
    <property type="match status" value="1"/>
</dbReference>
<dbReference type="InterPro" id="IPR011029">
    <property type="entry name" value="DEATH-like_dom_sf"/>
</dbReference>
<keyword evidence="2" id="KW-0812">Transmembrane</keyword>
<dbReference type="Pfam" id="PF00531">
    <property type="entry name" value="Death"/>
    <property type="match status" value="1"/>
</dbReference>
<organism evidence="4 5">
    <name type="scientific">Branchiostoma floridae</name>
    <name type="common">Florida lancelet</name>
    <name type="synonym">Amphioxus</name>
    <dbReference type="NCBI Taxonomy" id="7739"/>
    <lineage>
        <taxon>Eukaryota</taxon>
        <taxon>Metazoa</taxon>
        <taxon>Chordata</taxon>
        <taxon>Cephalochordata</taxon>
        <taxon>Leptocardii</taxon>
        <taxon>Amphioxiformes</taxon>
        <taxon>Branchiostomatidae</taxon>
        <taxon>Branchiostoma</taxon>
    </lineage>
</organism>
<reference evidence="5" key="2">
    <citation type="submission" date="2025-08" db="UniProtKB">
        <authorList>
            <consortium name="RefSeq"/>
        </authorList>
    </citation>
    <scope>IDENTIFICATION</scope>
    <source>
        <strain evidence="5">S238N-H82</strain>
        <tissue evidence="5">Testes</tissue>
    </source>
</reference>
<proteinExistence type="predicted"/>
<dbReference type="AlphaFoldDB" id="A0A9J7HIC3"/>
<protein>
    <submittedName>
        <fullName evidence="5">Uncharacterized protein LOC118404775</fullName>
    </submittedName>
</protein>
<feature type="transmembrane region" description="Helical" evidence="2">
    <location>
        <begin position="51"/>
        <end position="70"/>
    </location>
</feature>
<dbReference type="KEGG" id="bfo:118404775"/>
<name>A0A9J7HIC3_BRAFL</name>
<dbReference type="InterPro" id="IPR000488">
    <property type="entry name" value="Death_dom"/>
</dbReference>
<dbReference type="OrthoDB" id="5982100at2759"/>
<feature type="compositionally biased region" description="Low complexity" evidence="1">
    <location>
        <begin position="175"/>
        <end position="186"/>
    </location>
</feature>
<gene>
    <name evidence="5" type="primary">LOC118404775</name>
</gene>
<feature type="compositionally biased region" description="Acidic residues" evidence="1">
    <location>
        <begin position="194"/>
        <end position="203"/>
    </location>
</feature>
<keyword evidence="2" id="KW-0472">Membrane</keyword>
<sequence>MARHAHAPVPTVAPETSMVQPNADRNADTVNICLNIRLNVSYPTNIYDLRIPYVAFVSVLVCLFVAVAVYQTVMKALMIVLVVVAMVTFSTLLYMIYEYMNNKVKLTTQYNIAKYITEGQLRQDQSSEIQGAASVVNIGNIDSEISRRQEETLQRHTETGTNEQDDKESKGSTDVSPSNVVNNVPVTITRVEDDSSPEEDDLTTDNPFPDRAQLTPWPLYRSPQFHLQQTQRISQSQMQPSIVMPVSQLRETPRQGEFQQNNFISQFIQQLAEIEWSDPTFGFLSGRDSRAVVRASHSTGSGSMVVRRRALAGAGVPYLNQDVMKPYFNFIADKMPADWKQLATNLDLPFAQVLAVNDRHRDCWMCCHQVMEMWRSNNGAQATVDDLIQAVRDTGKQDVAEELESMQLD</sequence>
<evidence type="ECO:0000313" key="4">
    <source>
        <dbReference type="Proteomes" id="UP000001554"/>
    </source>
</evidence>
<dbReference type="Proteomes" id="UP000001554">
    <property type="component" value="Chromosome 17"/>
</dbReference>
<dbReference type="GeneID" id="118404775"/>
<evidence type="ECO:0000259" key="3">
    <source>
        <dbReference type="PROSITE" id="PS50017"/>
    </source>
</evidence>